<sequence>MILKDFFTEEKMDHEGRTVPVIMDPTRIPTYHQFLYWYKQINNPKKELISRKGTRNYFQNYRAIIGDSTQDAGLGPGSLWQIDATPFDIYLVSSSNRNIIVGRPILYLVVDVYSRYIVGMNISFEPFNSYTGVMVALANSMSPKEDYCKQYGISLDKGEWDVACVPQRIFADRGELNGKQIESAIEGLGISILNAPAYRADYKGIIEQAFAQLNIKVKPFADGIVKNGINVVEKGDEEYRLKANLTLDEFTRVVIKCVLFHNNHHVLNEYVLDEMMISEEVEKVPSKIWDYGMKNMKGQLRTLPENIIKLHLLPTAIGSINSRGLKYMKMLYASDYTLINNWFQNARIDGSRKVKIWYDPRDLSHIYVINEDGEFHKLTLLEHLTKFKNKGIEEINQIIEYEESLDSKSKENELQAKMKLFDDIEDIVGKGRKKTKAEKDDSLSKTRRLKGIRENQQVERELQRNQMREINDTDQNDYEVPVDSNMLEVQNEDLGMFRMLQKLDWDDED</sequence>
<evidence type="ECO:0000259" key="2">
    <source>
        <dbReference type="PROSITE" id="PS50994"/>
    </source>
</evidence>
<protein>
    <submittedName>
        <fullName evidence="3">Transposase</fullName>
    </submittedName>
</protein>
<evidence type="ECO:0000313" key="4">
    <source>
        <dbReference type="Proteomes" id="UP001275315"/>
    </source>
</evidence>
<dbReference type="Gene3D" id="3.30.420.10">
    <property type="entry name" value="Ribonuclease H-like superfamily/Ribonuclease H"/>
    <property type="match status" value="1"/>
</dbReference>
<dbReference type="EMBL" id="JAWDIQ010000001">
    <property type="protein sequence ID" value="MDY0407405.1"/>
    <property type="molecule type" value="Genomic_DNA"/>
</dbReference>
<feature type="domain" description="Integrase catalytic" evidence="2">
    <location>
        <begin position="72"/>
        <end position="214"/>
    </location>
</feature>
<keyword evidence="4" id="KW-1185">Reference proteome</keyword>
<reference evidence="3 4" key="1">
    <citation type="submission" date="2023-10" db="EMBL/GenBank/DDBJ databases">
        <title>Virgibacillus soli CC-YMP-6 genome.</title>
        <authorList>
            <person name="Miliotis G."/>
            <person name="Sengupta P."/>
            <person name="Hameed A."/>
            <person name="Chuvochina M."/>
            <person name="Mcdonagh F."/>
            <person name="Simpson A.C."/>
            <person name="Singh N.K."/>
            <person name="Rekha P.D."/>
            <person name="Raman K."/>
            <person name="Hugenholtz P."/>
            <person name="Venkateswaran K."/>
        </authorList>
    </citation>
    <scope>NUCLEOTIDE SEQUENCE [LARGE SCALE GENOMIC DNA]</scope>
    <source>
        <strain evidence="3 4">CC-YMP-6</strain>
    </source>
</reference>
<dbReference type="InterPro" id="IPR001584">
    <property type="entry name" value="Integrase_cat-core"/>
</dbReference>
<dbReference type="InterPro" id="IPR012337">
    <property type="entry name" value="RNaseH-like_sf"/>
</dbReference>
<dbReference type="PROSITE" id="PS50994">
    <property type="entry name" value="INTEGRASE"/>
    <property type="match status" value="1"/>
</dbReference>
<dbReference type="RefSeq" id="WP_320378236.1">
    <property type="nucleotide sequence ID" value="NZ_JAWDIQ010000001.1"/>
</dbReference>
<dbReference type="InterPro" id="IPR015378">
    <property type="entry name" value="Transposase-like_Mu_C"/>
</dbReference>
<dbReference type="SUPFAM" id="SSF53098">
    <property type="entry name" value="Ribonuclease H-like"/>
    <property type="match status" value="1"/>
</dbReference>
<proteinExistence type="predicted"/>
<organism evidence="3 4">
    <name type="scientific">Paracerasibacillus soli</name>
    <dbReference type="NCBI Taxonomy" id="480284"/>
    <lineage>
        <taxon>Bacteria</taxon>
        <taxon>Bacillati</taxon>
        <taxon>Bacillota</taxon>
        <taxon>Bacilli</taxon>
        <taxon>Bacillales</taxon>
        <taxon>Bacillaceae</taxon>
        <taxon>Paracerasibacillus</taxon>
    </lineage>
</organism>
<dbReference type="Proteomes" id="UP001275315">
    <property type="component" value="Unassembled WGS sequence"/>
</dbReference>
<dbReference type="InterPro" id="IPR036397">
    <property type="entry name" value="RNaseH_sf"/>
</dbReference>
<gene>
    <name evidence="3" type="ORF">RWD45_00540</name>
</gene>
<feature type="compositionally biased region" description="Basic and acidic residues" evidence="1">
    <location>
        <begin position="459"/>
        <end position="471"/>
    </location>
</feature>
<evidence type="ECO:0000313" key="3">
    <source>
        <dbReference type="EMBL" id="MDY0407405.1"/>
    </source>
</evidence>
<feature type="region of interest" description="Disordered" evidence="1">
    <location>
        <begin position="459"/>
        <end position="482"/>
    </location>
</feature>
<accession>A0ABU5CME0</accession>
<comment type="caution">
    <text evidence="3">The sequence shown here is derived from an EMBL/GenBank/DDBJ whole genome shotgun (WGS) entry which is preliminary data.</text>
</comment>
<evidence type="ECO:0000256" key="1">
    <source>
        <dbReference type="SAM" id="MobiDB-lite"/>
    </source>
</evidence>
<name>A0ABU5CME0_9BACI</name>
<dbReference type="Pfam" id="PF09299">
    <property type="entry name" value="Mu-transpos_C"/>
    <property type="match status" value="1"/>
</dbReference>